<dbReference type="RefSeq" id="WP_191154676.1">
    <property type="nucleotide sequence ID" value="NZ_JACWUN010000006.1"/>
</dbReference>
<proteinExistence type="inferred from homology"/>
<keyword evidence="4" id="KW-0201">Cytochrome c-type biogenesis</keyword>
<organism evidence="9 10">
    <name type="scientific">Pelovirga terrestris</name>
    <dbReference type="NCBI Taxonomy" id="2771352"/>
    <lineage>
        <taxon>Bacteria</taxon>
        <taxon>Pseudomonadati</taxon>
        <taxon>Thermodesulfobacteriota</taxon>
        <taxon>Desulfuromonadia</taxon>
        <taxon>Geobacterales</taxon>
        <taxon>Geobacteraceae</taxon>
        <taxon>Pelovirga</taxon>
    </lineage>
</organism>
<keyword evidence="5 7" id="KW-1133">Transmembrane helix</keyword>
<protein>
    <submittedName>
        <fullName evidence="9">Cytochrome c biogenesis protein CcdA</fullName>
    </submittedName>
</protein>
<dbReference type="InterPro" id="IPR003834">
    <property type="entry name" value="Cyt_c_assmbl_TM_dom"/>
</dbReference>
<keyword evidence="6 7" id="KW-0472">Membrane</keyword>
<feature type="transmembrane region" description="Helical" evidence="7">
    <location>
        <begin position="177"/>
        <end position="201"/>
    </location>
</feature>
<comment type="subcellular location">
    <subcellularLocation>
        <location evidence="1">Membrane</location>
        <topology evidence="1">Multi-pass membrane protein</topology>
    </subcellularLocation>
</comment>
<dbReference type="Proteomes" id="UP000632828">
    <property type="component" value="Unassembled WGS sequence"/>
</dbReference>
<evidence type="ECO:0000256" key="3">
    <source>
        <dbReference type="ARBA" id="ARBA00022692"/>
    </source>
</evidence>
<dbReference type="AlphaFoldDB" id="A0A8J6QWX1"/>
<feature type="transmembrane region" description="Helical" evidence="7">
    <location>
        <begin position="96"/>
        <end position="119"/>
    </location>
</feature>
<evidence type="ECO:0000256" key="5">
    <source>
        <dbReference type="ARBA" id="ARBA00022989"/>
    </source>
</evidence>
<reference evidence="9" key="1">
    <citation type="submission" date="2020-09" db="EMBL/GenBank/DDBJ databases">
        <title>Pelobacter alkaliphilus sp. nov., a novel anaerobic arsenate-reducing bacterium from terrestrial mud volcano.</title>
        <authorList>
            <person name="Khomyakova M.A."/>
            <person name="Merkel A.Y."/>
            <person name="Slobodkin A.I."/>
        </authorList>
    </citation>
    <scope>NUCLEOTIDE SEQUENCE</scope>
    <source>
        <strain evidence="9">M08fum</strain>
    </source>
</reference>
<feature type="domain" description="Cytochrome C biogenesis protein transmembrane" evidence="8">
    <location>
        <begin position="8"/>
        <end position="229"/>
    </location>
</feature>
<feature type="transmembrane region" description="Helical" evidence="7">
    <location>
        <begin position="57"/>
        <end position="90"/>
    </location>
</feature>
<feature type="transmembrane region" description="Helical" evidence="7">
    <location>
        <begin position="140"/>
        <end position="165"/>
    </location>
</feature>
<evidence type="ECO:0000256" key="4">
    <source>
        <dbReference type="ARBA" id="ARBA00022748"/>
    </source>
</evidence>
<evidence type="ECO:0000256" key="7">
    <source>
        <dbReference type="SAM" id="Phobius"/>
    </source>
</evidence>
<evidence type="ECO:0000313" key="10">
    <source>
        <dbReference type="Proteomes" id="UP000632828"/>
    </source>
</evidence>
<keyword evidence="3 7" id="KW-0812">Transmembrane</keyword>
<evidence type="ECO:0000256" key="1">
    <source>
        <dbReference type="ARBA" id="ARBA00004141"/>
    </source>
</evidence>
<gene>
    <name evidence="9" type="ORF">ICT70_06480</name>
</gene>
<keyword evidence="10" id="KW-1185">Reference proteome</keyword>
<comment type="caution">
    <text evidence="9">The sequence shown here is derived from an EMBL/GenBank/DDBJ whole genome shotgun (WGS) entry which is preliminary data.</text>
</comment>
<evidence type="ECO:0000259" key="8">
    <source>
        <dbReference type="Pfam" id="PF02683"/>
    </source>
</evidence>
<feature type="transmembrane region" description="Helical" evidence="7">
    <location>
        <begin position="213"/>
        <end position="242"/>
    </location>
</feature>
<evidence type="ECO:0000256" key="2">
    <source>
        <dbReference type="ARBA" id="ARBA00006143"/>
    </source>
</evidence>
<feature type="transmembrane region" description="Helical" evidence="7">
    <location>
        <begin position="12"/>
        <end position="36"/>
    </location>
</feature>
<evidence type="ECO:0000256" key="6">
    <source>
        <dbReference type="ARBA" id="ARBA00023136"/>
    </source>
</evidence>
<dbReference type="EMBL" id="JACWUN010000006">
    <property type="protein sequence ID" value="MBD1400311.1"/>
    <property type="molecule type" value="Genomic_DNA"/>
</dbReference>
<accession>A0A8J6QWX1</accession>
<dbReference type="GO" id="GO:0017004">
    <property type="term" value="P:cytochrome complex assembly"/>
    <property type="evidence" value="ECO:0007669"/>
    <property type="project" value="UniProtKB-KW"/>
</dbReference>
<dbReference type="Pfam" id="PF02683">
    <property type="entry name" value="DsbD_TM"/>
    <property type="match status" value="1"/>
</dbReference>
<dbReference type="PANTHER" id="PTHR31272:SF4">
    <property type="entry name" value="CYTOCHROME C-TYPE BIOGENESIS PROTEIN HI_1454-RELATED"/>
    <property type="match status" value="1"/>
</dbReference>
<dbReference type="InterPro" id="IPR051790">
    <property type="entry name" value="Cytochrome_c-biogenesis_DsbD"/>
</dbReference>
<dbReference type="GO" id="GO:0016020">
    <property type="term" value="C:membrane"/>
    <property type="evidence" value="ECO:0007669"/>
    <property type="project" value="UniProtKB-SubCell"/>
</dbReference>
<name>A0A8J6QWX1_9BACT</name>
<evidence type="ECO:0000313" key="9">
    <source>
        <dbReference type="EMBL" id="MBD1400311.1"/>
    </source>
</evidence>
<comment type="similarity">
    <text evidence="2">Belongs to the DsbD family.</text>
</comment>
<sequence length="250" mass="26725">MGAGADITIVVAFFAGVLSFLSPCVLPLVPAYLTYISGLSFADLKDEQTPPAGRIHVLWHALLFVAGFSLVFIALGALTGLASASINFYLRDALGVIQQAGGVLIFLFGIHLSGIYRFGFLLRQKQIHLQHKPAGLMGTFLIGIVFAAGWTPCVGPILGAILAVVAGSGGSVEQGTILLSFYSAGLGIPFILSALAFNRLVGIFDRLKKHMHLLELITGLLLMVTGILLFFDLFSEITWYLYELLPEGLG</sequence>
<dbReference type="PANTHER" id="PTHR31272">
    <property type="entry name" value="CYTOCHROME C-TYPE BIOGENESIS PROTEIN HI_1454-RELATED"/>
    <property type="match status" value="1"/>
</dbReference>